<evidence type="ECO:0000256" key="2">
    <source>
        <dbReference type="SAM" id="MobiDB-lite"/>
    </source>
</evidence>
<accession>H3GBQ5</accession>
<feature type="coiled-coil region" evidence="1">
    <location>
        <begin position="683"/>
        <end position="710"/>
    </location>
</feature>
<evidence type="ECO:0000256" key="1">
    <source>
        <dbReference type="SAM" id="Coils"/>
    </source>
</evidence>
<feature type="compositionally biased region" description="Basic and acidic residues" evidence="2">
    <location>
        <begin position="1066"/>
        <end position="1076"/>
    </location>
</feature>
<name>H3GBQ5_PHYRM</name>
<dbReference type="EnsemblProtists" id="Phyra72745">
    <property type="protein sequence ID" value="Phyra72745"/>
    <property type="gene ID" value="Phyra72745"/>
</dbReference>
<keyword evidence="1" id="KW-0175">Coiled coil</keyword>
<feature type="compositionally biased region" description="Low complexity" evidence="2">
    <location>
        <begin position="336"/>
        <end position="349"/>
    </location>
</feature>
<protein>
    <submittedName>
        <fullName evidence="3">Uncharacterized protein</fullName>
    </submittedName>
</protein>
<dbReference type="OMA" id="QYEAQKW"/>
<sequence length="1242" mass="138215">MRSDANKLKVLLLSDLEGQTPRVNQLCEELVSSEDCDVDAVLVTGGLVAKRGPHAYEALEAVSAAEGDMMALISRLEMIICRVLYIPDDNDPPTTRNIAASTPSLTQYSSNVYCREEQLIEGVTVMGEARYFKLVNDGKNPMQDRDMVLVLRDSAVKTRLPAVENSFFAGLLPMLQSNKQEEPRAVEIIGGSDQHPHAQLPLIYPEKSSNMGTGEHWGKPRDTPSLRELEQLRVLAMYEFEPPLSSQELVAALRACDNRTEDAYEYIKASRRHQCSIATPASASAPAATSMATPDREKRRMSQSSVDDNVAPSKRRKDLSFVLLDEEEKEKDTTPETQQDAEAAPTAADCARAQQILQQTVEDRVAARQPLRNPEWVTKVWQSLQVPEVLELAMQLNLTVDALARWVKFVETQNAQDIQTRGAALTIEVAASLPPVVPNAEEVVACSPKDEVLLKKDEEVAAVVLAENQAAELSAFARANTAKNAIECMSSACKAYMDRLGWFRQSNSTISEEKTKVQMSLETLSQKLASLAEGSTREVKAAERSLLDAKQTKENRSQRILDFVRKRHEELLADGETEASASLQSVVEVWKRDDDEVQALWSSRSDSEERVDKFARELMVANYALTFHQNLNILFRKVRKRREEALRTSSKCLEKARMDSEARATPALEGYIPMLARALFKYYEFHSIQQSKAKEELQEQEKALEAHNEYFGDSAPIKKGDIEKRIREFIGVTQSSMQVIMEIAEGQEQLWKQKDAVLPASVRLVLIREFKALWLQLSGPMRDVMKKFVATIEAAAGGVVAVEPPQQPPQQPAVPVLITANAIDEVIPAFTLPTFTNSHAEAVTPYRTAISAIVAPTDAKSDSNSPRAEKDQSRNARTQSPACSDETRGATETPEPQKLPYEFDVGSTLYSKIPVGENCTQFIRGVALKQLENGMYLMQYDNGDKFSVGSSFLFTKELLSLSILQMEQNLKAGGATAPDQDTDMEVAEEAQDKSSEGNCAIMFQIPRSPMSSRFSEESAVGDAWQEKFEQLQNELALAQYEAQKWKEKYLVEKRRRQKTARDLLDLVVRTERHPDGDSDPAGTATRERTSSIFSSPDHTANLLSPTLSSFDFDDDSSEEDSDDSDEQAPGTPPSLEEATRHESEVVAESEDEKPEMKHRISQRINASLALELRDRQSLLYHLNSGSGIPGRVSRSSTTGSALEAFGGSSQRLMDGKNGVDNEHSQQQQLMYRIMLLETQTLV</sequence>
<evidence type="ECO:0000313" key="3">
    <source>
        <dbReference type="EnsemblProtists" id="Phyra72745"/>
    </source>
</evidence>
<dbReference type="VEuPathDB" id="FungiDB:KRP22_9701"/>
<dbReference type="Proteomes" id="UP000005238">
    <property type="component" value="Unassembled WGS sequence"/>
</dbReference>
<proteinExistence type="predicted"/>
<feature type="region of interest" description="Disordered" evidence="2">
    <location>
        <begin position="1066"/>
        <end position="1159"/>
    </location>
</feature>
<dbReference type="InParanoid" id="H3GBQ5"/>
<feature type="compositionally biased region" description="Polar residues" evidence="2">
    <location>
        <begin position="1090"/>
        <end position="1107"/>
    </location>
</feature>
<feature type="compositionally biased region" description="Low complexity" evidence="2">
    <location>
        <begin position="279"/>
        <end position="293"/>
    </location>
</feature>
<organism evidence="3 4">
    <name type="scientific">Phytophthora ramorum</name>
    <name type="common">Sudden oak death agent</name>
    <dbReference type="NCBI Taxonomy" id="164328"/>
    <lineage>
        <taxon>Eukaryota</taxon>
        <taxon>Sar</taxon>
        <taxon>Stramenopiles</taxon>
        <taxon>Oomycota</taxon>
        <taxon>Peronosporomycetes</taxon>
        <taxon>Peronosporales</taxon>
        <taxon>Peronosporaceae</taxon>
        <taxon>Phytophthora</taxon>
    </lineage>
</organism>
<dbReference type="VEuPathDB" id="FungiDB:KRP23_8682"/>
<dbReference type="VEuPathDB" id="FungiDB:KRP22_9700"/>
<reference evidence="3" key="2">
    <citation type="submission" date="2015-06" db="UniProtKB">
        <authorList>
            <consortium name="EnsemblProtists"/>
        </authorList>
    </citation>
    <scope>IDENTIFICATION</scope>
    <source>
        <strain evidence="3">Pr102</strain>
    </source>
</reference>
<keyword evidence="4" id="KW-1185">Reference proteome</keyword>
<dbReference type="EMBL" id="DS565998">
    <property type="status" value="NOT_ANNOTATED_CDS"/>
    <property type="molecule type" value="Genomic_DNA"/>
</dbReference>
<dbReference type="eggNOG" id="ENOG502S5DB">
    <property type="taxonomic scope" value="Eukaryota"/>
</dbReference>
<dbReference type="STRING" id="164328.H3GBQ5"/>
<dbReference type="VEuPathDB" id="FungiDB:KRP23_8683"/>
<feature type="region of interest" description="Disordered" evidence="2">
    <location>
        <begin position="279"/>
        <end position="349"/>
    </location>
</feature>
<dbReference type="AlphaFoldDB" id="H3GBQ5"/>
<reference evidence="4" key="1">
    <citation type="journal article" date="2006" name="Science">
        <title>Phytophthora genome sequences uncover evolutionary origins and mechanisms of pathogenesis.</title>
        <authorList>
            <person name="Tyler B.M."/>
            <person name="Tripathy S."/>
            <person name="Zhang X."/>
            <person name="Dehal P."/>
            <person name="Jiang R.H."/>
            <person name="Aerts A."/>
            <person name="Arredondo F.D."/>
            <person name="Baxter L."/>
            <person name="Bensasson D."/>
            <person name="Beynon J.L."/>
            <person name="Chapman J."/>
            <person name="Damasceno C.M."/>
            <person name="Dorrance A.E."/>
            <person name="Dou D."/>
            <person name="Dickerman A.W."/>
            <person name="Dubchak I.L."/>
            <person name="Garbelotto M."/>
            <person name="Gijzen M."/>
            <person name="Gordon S.G."/>
            <person name="Govers F."/>
            <person name="Grunwald N.J."/>
            <person name="Huang W."/>
            <person name="Ivors K.L."/>
            <person name="Jones R.W."/>
            <person name="Kamoun S."/>
            <person name="Krampis K."/>
            <person name="Lamour K.H."/>
            <person name="Lee M.K."/>
            <person name="McDonald W.H."/>
            <person name="Medina M."/>
            <person name="Meijer H.J."/>
            <person name="Nordberg E.K."/>
            <person name="Maclean D.J."/>
            <person name="Ospina-Giraldo M.D."/>
            <person name="Morris P.F."/>
            <person name="Phuntumart V."/>
            <person name="Putnam N.H."/>
            <person name="Rash S."/>
            <person name="Rose J.K."/>
            <person name="Sakihama Y."/>
            <person name="Salamov A.A."/>
            <person name="Savidor A."/>
            <person name="Scheuring C.F."/>
            <person name="Smith B.M."/>
            <person name="Sobral B.W."/>
            <person name="Terry A."/>
            <person name="Torto-Alalibo T.A."/>
            <person name="Win J."/>
            <person name="Xu Z."/>
            <person name="Zhang H."/>
            <person name="Grigoriev I.V."/>
            <person name="Rokhsar D.S."/>
            <person name="Boore J.L."/>
        </authorList>
    </citation>
    <scope>NUCLEOTIDE SEQUENCE [LARGE SCALE GENOMIC DNA]</scope>
    <source>
        <strain evidence="4">Pr102</strain>
    </source>
</reference>
<feature type="coiled-coil region" evidence="1">
    <location>
        <begin position="1021"/>
        <end position="1048"/>
    </location>
</feature>
<dbReference type="VEuPathDB" id="FungiDB:KRP23_8684"/>
<evidence type="ECO:0000313" key="4">
    <source>
        <dbReference type="Proteomes" id="UP000005238"/>
    </source>
</evidence>
<feature type="compositionally biased region" description="Acidic residues" evidence="2">
    <location>
        <begin position="1111"/>
        <end position="1126"/>
    </location>
</feature>
<dbReference type="HOGENOM" id="CLU_011287_0_0_1"/>
<dbReference type="VEuPathDB" id="FungiDB:KRP22_9699"/>
<feature type="region of interest" description="Disordered" evidence="2">
    <location>
        <begin position="857"/>
        <end position="900"/>
    </location>
</feature>